<evidence type="ECO:0000256" key="2">
    <source>
        <dbReference type="ARBA" id="ARBA00004162"/>
    </source>
</evidence>
<evidence type="ECO:0000256" key="6">
    <source>
        <dbReference type="ARBA" id="ARBA00022692"/>
    </source>
</evidence>
<dbReference type="GO" id="GO:0071978">
    <property type="term" value="P:bacterial-type flagellum-dependent swarming motility"/>
    <property type="evidence" value="ECO:0007669"/>
    <property type="project" value="TreeGrafter"/>
</dbReference>
<accession>A0A3P3VU61</accession>
<dbReference type="GO" id="GO:0006935">
    <property type="term" value="P:chemotaxis"/>
    <property type="evidence" value="ECO:0007669"/>
    <property type="project" value="UniProtKB-KW"/>
</dbReference>
<keyword evidence="8 10" id="KW-1133">Transmembrane helix</keyword>
<keyword evidence="9 10" id="KW-0472">Membrane</keyword>
<feature type="transmembrane region" description="Helical" evidence="10">
    <location>
        <begin position="36"/>
        <end position="59"/>
    </location>
</feature>
<dbReference type="EMBL" id="QWEZ01000001">
    <property type="protein sequence ID" value="RRJ84989.1"/>
    <property type="molecule type" value="Genomic_DNA"/>
</dbReference>
<evidence type="ECO:0000313" key="12">
    <source>
        <dbReference type="Proteomes" id="UP000280792"/>
    </source>
</evidence>
<organism evidence="11 12">
    <name type="scientific">Aestuariirhabdus litorea</name>
    <dbReference type="NCBI Taxonomy" id="2528527"/>
    <lineage>
        <taxon>Bacteria</taxon>
        <taxon>Pseudomonadati</taxon>
        <taxon>Pseudomonadota</taxon>
        <taxon>Gammaproteobacteria</taxon>
        <taxon>Oceanospirillales</taxon>
        <taxon>Aestuariirhabdaceae</taxon>
        <taxon>Aestuariirhabdus</taxon>
    </lineage>
</organism>
<evidence type="ECO:0000256" key="7">
    <source>
        <dbReference type="ARBA" id="ARBA00022779"/>
    </source>
</evidence>
<keyword evidence="5 10" id="KW-0145">Chemotaxis</keyword>
<gene>
    <name evidence="11" type="ORF">D0544_07885</name>
</gene>
<dbReference type="PANTHER" id="PTHR35091:SF2">
    <property type="entry name" value="FLAGELLAR PROTEIN FLIL"/>
    <property type="match status" value="1"/>
</dbReference>
<evidence type="ECO:0000256" key="4">
    <source>
        <dbReference type="ARBA" id="ARBA00022475"/>
    </source>
</evidence>
<protein>
    <recommendedName>
        <fullName evidence="10">Flagellar protein FliL</fullName>
    </recommendedName>
</protein>
<keyword evidence="4" id="KW-1003">Cell membrane</keyword>
<sequence>MDGVETVRRIIDMAKDDQEETQDVAEEQAAGSKKKLILFLVLSIVLLAGVGGGTTYFLLVDSDDSEQLEGGEESSAGSTLAEAHYLELTEPFIVDFNVEGKQRFLQLYITVMARDTEVLDVLETHMPLVRNNLNLLIGRQEFEGLSTSEGKQKLKDEALTSVQELVKAETGDDAVEAILFTNFVIQ</sequence>
<name>A0A3P3VU61_9GAMM</name>
<comment type="caution">
    <text evidence="11">The sequence shown here is derived from an EMBL/GenBank/DDBJ whole genome shotgun (WGS) entry which is preliminary data.</text>
</comment>
<keyword evidence="12" id="KW-1185">Reference proteome</keyword>
<comment type="function">
    <text evidence="1 10">Controls the rotational direction of flagella during chemotaxis.</text>
</comment>
<evidence type="ECO:0000256" key="3">
    <source>
        <dbReference type="ARBA" id="ARBA00008281"/>
    </source>
</evidence>
<comment type="similarity">
    <text evidence="3 10">Belongs to the FliL family.</text>
</comment>
<comment type="subcellular location">
    <subcellularLocation>
        <location evidence="10">Cell inner membrane</location>
    </subcellularLocation>
    <subcellularLocation>
        <location evidence="2">Cell membrane</location>
        <topology evidence="2">Single-pass membrane protein</topology>
    </subcellularLocation>
</comment>
<reference evidence="11 12" key="2">
    <citation type="submission" date="2018-12" db="EMBL/GenBank/DDBJ databases">
        <title>Simiduia agarivorans gen. nov., sp. nov., a marine, agarolytic bacterium isolated from shallow coastal water from Keelung, Taiwan.</title>
        <authorList>
            <person name="Shieh W.Y."/>
        </authorList>
    </citation>
    <scope>NUCLEOTIDE SEQUENCE [LARGE SCALE GENOMIC DNA]</scope>
    <source>
        <strain evidence="11 12">GTF-13</strain>
    </source>
</reference>
<evidence type="ECO:0000256" key="1">
    <source>
        <dbReference type="ARBA" id="ARBA00002254"/>
    </source>
</evidence>
<dbReference type="InterPro" id="IPR005503">
    <property type="entry name" value="FliL"/>
</dbReference>
<dbReference type="PANTHER" id="PTHR35091">
    <property type="entry name" value="FLAGELLAR PROTEIN FLIL"/>
    <property type="match status" value="1"/>
</dbReference>
<proteinExistence type="inferred from homology"/>
<dbReference type="Pfam" id="PF03748">
    <property type="entry name" value="FliL"/>
    <property type="match status" value="1"/>
</dbReference>
<keyword evidence="10" id="KW-0997">Cell inner membrane</keyword>
<evidence type="ECO:0000256" key="10">
    <source>
        <dbReference type="RuleBase" id="RU364125"/>
    </source>
</evidence>
<dbReference type="GO" id="GO:0009425">
    <property type="term" value="C:bacterial-type flagellum basal body"/>
    <property type="evidence" value="ECO:0007669"/>
    <property type="project" value="InterPro"/>
</dbReference>
<keyword evidence="7 10" id="KW-0283">Flagellar rotation</keyword>
<keyword evidence="6 10" id="KW-0812">Transmembrane</keyword>
<evidence type="ECO:0000256" key="9">
    <source>
        <dbReference type="ARBA" id="ARBA00023136"/>
    </source>
</evidence>
<evidence type="ECO:0000313" key="11">
    <source>
        <dbReference type="EMBL" id="RRJ84989.1"/>
    </source>
</evidence>
<dbReference type="AlphaFoldDB" id="A0A3P3VU61"/>
<evidence type="ECO:0000256" key="5">
    <source>
        <dbReference type="ARBA" id="ARBA00022500"/>
    </source>
</evidence>
<dbReference type="Proteomes" id="UP000280792">
    <property type="component" value="Unassembled WGS sequence"/>
</dbReference>
<dbReference type="GO" id="GO:0005886">
    <property type="term" value="C:plasma membrane"/>
    <property type="evidence" value="ECO:0007669"/>
    <property type="project" value="UniProtKB-SubCell"/>
</dbReference>
<evidence type="ECO:0000256" key="8">
    <source>
        <dbReference type="ARBA" id="ARBA00022989"/>
    </source>
</evidence>
<reference evidence="11 12" key="1">
    <citation type="submission" date="2018-08" db="EMBL/GenBank/DDBJ databases">
        <authorList>
            <person name="Khan S.A."/>
        </authorList>
    </citation>
    <scope>NUCLEOTIDE SEQUENCE [LARGE SCALE GENOMIC DNA]</scope>
    <source>
        <strain evidence="11 12">GTF-13</strain>
    </source>
</reference>